<dbReference type="AlphaFoldDB" id="A0AAW0FRM6"/>
<dbReference type="Proteomes" id="UP001385951">
    <property type="component" value="Unassembled WGS sequence"/>
</dbReference>
<comment type="caution">
    <text evidence="2">The sequence shown here is derived from an EMBL/GenBank/DDBJ whole genome shotgun (WGS) entry which is preliminary data.</text>
</comment>
<evidence type="ECO:0000313" key="2">
    <source>
        <dbReference type="EMBL" id="KAK7684293.1"/>
    </source>
</evidence>
<organism evidence="2 3">
    <name type="scientific">Cerrena zonata</name>
    <dbReference type="NCBI Taxonomy" id="2478898"/>
    <lineage>
        <taxon>Eukaryota</taxon>
        <taxon>Fungi</taxon>
        <taxon>Dikarya</taxon>
        <taxon>Basidiomycota</taxon>
        <taxon>Agaricomycotina</taxon>
        <taxon>Agaricomycetes</taxon>
        <taxon>Polyporales</taxon>
        <taxon>Cerrenaceae</taxon>
        <taxon>Cerrena</taxon>
    </lineage>
</organism>
<reference evidence="2 3" key="1">
    <citation type="submission" date="2022-09" db="EMBL/GenBank/DDBJ databases">
        <authorList>
            <person name="Palmer J.M."/>
        </authorList>
    </citation>
    <scope>NUCLEOTIDE SEQUENCE [LARGE SCALE GENOMIC DNA]</scope>
    <source>
        <strain evidence="2 3">DSM 7382</strain>
    </source>
</reference>
<dbReference type="EMBL" id="JASBNA010000026">
    <property type="protein sequence ID" value="KAK7684293.1"/>
    <property type="molecule type" value="Genomic_DNA"/>
</dbReference>
<proteinExistence type="predicted"/>
<keyword evidence="3" id="KW-1185">Reference proteome</keyword>
<evidence type="ECO:0000313" key="3">
    <source>
        <dbReference type="Proteomes" id="UP001385951"/>
    </source>
</evidence>
<feature type="region of interest" description="Disordered" evidence="1">
    <location>
        <begin position="307"/>
        <end position="352"/>
    </location>
</feature>
<name>A0AAW0FRM6_9APHY</name>
<sequence length="843" mass="96081">MSTKQPLTQVFWHEHCIILTNINKSVELPEGSGLEVSQDERFHLSLLNKRIWGRDNFWYLAFLPKFPSLARDPLFKPLGTPFDHLPIMLRQDGLYAMKPSILDQWLQLEFYLVATYNLLKEKFLPLAPLQTILPPYPQSTNFHHTHETDEAARRATHRARRLFLGWLCLVAATIAASAKLDERSPPAWYRIIAQAEPPFPPFWLDQIASSPILTDFSATCPRRGLVVNMCTEWAFLVMEDLFTVPYLPVWLCFPHGVGINHRLAKQLMPTQSLIDNAKHKHYHDVVEIDAIQYSPLPPSPGPVLPYRRRHAPSPVTAMEESPGDSDPRGADGTASPLAEVMHDPQTPSADLPSDEHLDALTYFFRRRKHLNDLRANDHSSQRTIRGLSLFQGSRVYKWETLEFFPWFERTEVPECERWEVWSSHTPAQRVYNEFEDTWDCAEDFAPLQDVNCNRPGCREPFHDHLEEGVPAIENVGLRLPTHLRDPTTYHQSLAAEGGECLALSFSRYQMDDFLDVLKYRYGIKLPDRISPPDPRVQSSTLSQGLLEALRGMVQEEAAKESQWKDPRLMTILEEFFSCIKAHKSVPLHISDCHLSNEAFERLSNPWSITITKQASLGSGASKWILKTLDSRIKGWYIRVNGRTTLREVLRRRLGPGNCQITTGLVERGIPFSILWVTSSWMLRPFSHLVNPLYRPDSYNFTPADYRAYVERRLHLFRDRSVAIAALQEGGIIWRLAVESNIDIYSISESIGNNFATNECPFEGGSLFESVLTPEVINTIVGVYKVYTGKLLGSYCYRLSYANWQGRGSRRLMYHGGPKITHGKPVGSIAGTGLYSARGGFVGV</sequence>
<accession>A0AAW0FRM6</accession>
<gene>
    <name evidence="2" type="ORF">QCA50_012617</name>
</gene>
<protein>
    <submittedName>
        <fullName evidence="2">Uncharacterized protein</fullName>
    </submittedName>
</protein>
<evidence type="ECO:0000256" key="1">
    <source>
        <dbReference type="SAM" id="MobiDB-lite"/>
    </source>
</evidence>